<feature type="region of interest" description="Disordered" evidence="1">
    <location>
        <begin position="229"/>
        <end position="250"/>
    </location>
</feature>
<dbReference type="KEGG" id="lant:TUM19329_03470"/>
<sequence>MAKAKALPPNLKETLLDAMSVAETSVEAADYLVTQFRQVLTDAKMLDQCGDILKKVEDFAKYTKFKLLSSSQPWLGQSPESSDFKNMQANMAIDAVKDLESLSVGVEDVTFDFAISDNSEFLRGCSLKGKALEATDKLFNSWLADKNLVSQGSTLYDANANGQIKRDAQDKPAKANPNEVRKLITDPEQGFSQYMETKGIKVTCHEQVFPTVQKGAQVQQAVKQAMNKTPEAAVSEEAAVEPQTTMRTGG</sequence>
<evidence type="ECO:0000313" key="2">
    <source>
        <dbReference type="EMBL" id="BCA93986.1"/>
    </source>
</evidence>
<proteinExistence type="predicted"/>
<dbReference type="RefSeq" id="WP_173235935.1">
    <property type="nucleotide sequence ID" value="NZ_AP022839.1"/>
</dbReference>
<dbReference type="InterPro" id="IPR049927">
    <property type="entry name" value="DotY_N"/>
</dbReference>
<evidence type="ECO:0008006" key="4">
    <source>
        <dbReference type="Google" id="ProtNLM"/>
    </source>
</evidence>
<evidence type="ECO:0000256" key="1">
    <source>
        <dbReference type="SAM" id="MobiDB-lite"/>
    </source>
</evidence>
<keyword evidence="3" id="KW-1185">Reference proteome</keyword>
<dbReference type="Pfam" id="PF23131">
    <property type="entry name" value="DotY"/>
    <property type="match status" value="1"/>
</dbReference>
<name>A0A6F8T1W6_9GAMM</name>
<dbReference type="InterPro" id="IPR056465">
    <property type="entry name" value="DotY"/>
</dbReference>
<reference evidence="2" key="1">
    <citation type="journal article" date="2020" name="Microbiol. Resour. Announc.">
        <title>Complete Genome Sequence of Novel Psychrotolerant Legionella Strain TUM19329, Isolated from Antarctic Lake Sediment.</title>
        <authorList>
            <person name="Shimada S."/>
            <person name="Nakai R."/>
            <person name="Aoki K."/>
            <person name="Shimoeda N."/>
            <person name="Ohno G."/>
            <person name="Miyazaki Y."/>
            <person name="Kudoh S."/>
            <person name="Imura S."/>
            <person name="Watanabe K."/>
            <person name="Ishii Y."/>
            <person name="Tateda K."/>
        </authorList>
    </citation>
    <scope>NUCLEOTIDE SEQUENCE [LARGE SCALE GENOMIC DNA]</scope>
    <source>
        <strain evidence="2">TUM19329</strain>
    </source>
</reference>
<dbReference type="AlphaFoldDB" id="A0A6F8T1W6"/>
<accession>A0A6F8T1W6</accession>
<protein>
    <recommendedName>
        <fullName evidence="4">Substrate of the Dot/Icm secretion system</fullName>
    </recommendedName>
</protein>
<dbReference type="CDD" id="cd22643">
    <property type="entry name" value="DotY_NTD"/>
    <property type="match status" value="1"/>
</dbReference>
<feature type="compositionally biased region" description="Low complexity" evidence="1">
    <location>
        <begin position="229"/>
        <end position="241"/>
    </location>
</feature>
<evidence type="ECO:0000313" key="3">
    <source>
        <dbReference type="Proteomes" id="UP000502894"/>
    </source>
</evidence>
<gene>
    <name evidence="2" type="ORF">TUM19329_03470</name>
</gene>
<dbReference type="Proteomes" id="UP000502894">
    <property type="component" value="Chromosome"/>
</dbReference>
<organism evidence="2 3">
    <name type="scientific">Legionella antarctica</name>
    <dbReference type="NCBI Taxonomy" id="2708020"/>
    <lineage>
        <taxon>Bacteria</taxon>
        <taxon>Pseudomonadati</taxon>
        <taxon>Pseudomonadota</taxon>
        <taxon>Gammaproteobacteria</taxon>
        <taxon>Legionellales</taxon>
        <taxon>Legionellaceae</taxon>
        <taxon>Legionella</taxon>
    </lineage>
</organism>
<dbReference type="EMBL" id="AP022839">
    <property type="protein sequence ID" value="BCA93986.1"/>
    <property type="molecule type" value="Genomic_DNA"/>
</dbReference>